<keyword evidence="5" id="KW-1185">Reference proteome</keyword>
<dbReference type="EMBL" id="VXIS01000088">
    <property type="protein sequence ID" value="KAA8906536.1"/>
    <property type="molecule type" value="Genomic_DNA"/>
</dbReference>
<dbReference type="FunFam" id="1.10.287.370:FF:000003">
    <property type="entry name" value="Prefoldin subunit 6"/>
    <property type="match status" value="1"/>
</dbReference>
<feature type="non-terminal residue" evidence="4">
    <location>
        <position position="1"/>
    </location>
</feature>
<evidence type="ECO:0000313" key="4">
    <source>
        <dbReference type="EMBL" id="KAA8906536.1"/>
    </source>
</evidence>
<dbReference type="GO" id="GO:0051082">
    <property type="term" value="F:unfolded protein binding"/>
    <property type="evidence" value="ECO:0007669"/>
    <property type="project" value="InterPro"/>
</dbReference>
<reference evidence="4 5" key="1">
    <citation type="submission" date="2019-09" db="EMBL/GenBank/DDBJ databases">
        <title>Draft genome of the ectomycorrhizal ascomycete Sphaerosporella brunnea.</title>
        <authorList>
            <consortium name="DOE Joint Genome Institute"/>
            <person name="Benucci G.M."/>
            <person name="Marozzi G."/>
            <person name="Antonielli L."/>
            <person name="Sanchez S."/>
            <person name="Marco P."/>
            <person name="Wang X."/>
            <person name="Falini L.B."/>
            <person name="Barry K."/>
            <person name="Haridas S."/>
            <person name="Lipzen A."/>
            <person name="Labutti K."/>
            <person name="Grigoriev I.V."/>
            <person name="Murat C."/>
            <person name="Martin F."/>
            <person name="Albertini E."/>
            <person name="Donnini D."/>
            <person name="Bonito G."/>
        </authorList>
    </citation>
    <scope>NUCLEOTIDE SEQUENCE [LARGE SCALE GENOMIC DNA]</scope>
    <source>
        <strain evidence="4 5">Sb_GMNB300</strain>
    </source>
</reference>
<evidence type="ECO:0000256" key="3">
    <source>
        <dbReference type="SAM" id="Coils"/>
    </source>
</evidence>
<comment type="caution">
    <text evidence="4">The sequence shown here is derived from an EMBL/GenBank/DDBJ whole genome shotgun (WGS) entry which is preliminary data.</text>
</comment>
<dbReference type="PANTHER" id="PTHR21431:SF0">
    <property type="entry name" value="PREFOLDIN SUBUNIT 6"/>
    <property type="match status" value="1"/>
</dbReference>
<dbReference type="InterPro" id="IPR002777">
    <property type="entry name" value="PFD_beta-like"/>
</dbReference>
<dbReference type="AlphaFoldDB" id="A0A5J5EXK7"/>
<dbReference type="GO" id="GO:0051087">
    <property type="term" value="F:protein-folding chaperone binding"/>
    <property type="evidence" value="ECO:0007669"/>
    <property type="project" value="TreeGrafter"/>
</dbReference>
<dbReference type="InParanoid" id="A0A5J5EXK7"/>
<organism evidence="4 5">
    <name type="scientific">Sphaerosporella brunnea</name>
    <dbReference type="NCBI Taxonomy" id="1250544"/>
    <lineage>
        <taxon>Eukaryota</taxon>
        <taxon>Fungi</taxon>
        <taxon>Dikarya</taxon>
        <taxon>Ascomycota</taxon>
        <taxon>Pezizomycotina</taxon>
        <taxon>Pezizomycetes</taxon>
        <taxon>Pezizales</taxon>
        <taxon>Pyronemataceae</taxon>
        <taxon>Sphaerosporella</taxon>
    </lineage>
</organism>
<dbReference type="SUPFAM" id="SSF46579">
    <property type="entry name" value="Prefoldin"/>
    <property type="match status" value="1"/>
</dbReference>
<dbReference type="InterPro" id="IPR009053">
    <property type="entry name" value="Prefoldin"/>
</dbReference>
<dbReference type="Pfam" id="PF01920">
    <property type="entry name" value="Prefoldin_2"/>
    <property type="match status" value="1"/>
</dbReference>
<dbReference type="GO" id="GO:0016272">
    <property type="term" value="C:prefoldin complex"/>
    <property type="evidence" value="ECO:0007669"/>
    <property type="project" value="InterPro"/>
</dbReference>
<gene>
    <name evidence="4" type="ORF">FN846DRAFT_755019</name>
</gene>
<evidence type="ECO:0000313" key="5">
    <source>
        <dbReference type="Proteomes" id="UP000326924"/>
    </source>
</evidence>
<dbReference type="PANTHER" id="PTHR21431">
    <property type="entry name" value="PREFOLDIN SUBUNIT 6"/>
    <property type="match status" value="1"/>
</dbReference>
<sequence>KLLQSLTDEFQNLQKDLSSAVEARQKLESQLQENKSVQKEFASLEDDAKIYKLVGPVLLKQDRAEAVMNVDKRLEFIESEIKRIEGQITEIGNKQEKKKMEIMQLQTQLEQAAKA</sequence>
<dbReference type="Proteomes" id="UP000326924">
    <property type="component" value="Unassembled WGS sequence"/>
</dbReference>
<feature type="non-terminal residue" evidence="4">
    <location>
        <position position="115"/>
    </location>
</feature>
<dbReference type="FunCoup" id="A0A5J5EXK7">
    <property type="interactions" value="872"/>
</dbReference>
<keyword evidence="2" id="KW-0143">Chaperone</keyword>
<dbReference type="OrthoDB" id="248120at2759"/>
<dbReference type="CDD" id="cd23161">
    <property type="entry name" value="Prefoldin_6"/>
    <property type="match status" value="1"/>
</dbReference>
<accession>A0A5J5EXK7</accession>
<feature type="coiled-coil region" evidence="3">
    <location>
        <begin position="3"/>
        <end position="115"/>
    </location>
</feature>
<evidence type="ECO:0000256" key="2">
    <source>
        <dbReference type="ARBA" id="ARBA00023186"/>
    </source>
</evidence>
<evidence type="ECO:0000256" key="1">
    <source>
        <dbReference type="ARBA" id="ARBA00008045"/>
    </source>
</evidence>
<protein>
    <submittedName>
        <fullName evidence="4">Prefoldin</fullName>
    </submittedName>
</protein>
<proteinExistence type="inferred from homology"/>
<dbReference type="GO" id="GO:0051131">
    <property type="term" value="P:chaperone-mediated protein complex assembly"/>
    <property type="evidence" value="ECO:0007669"/>
    <property type="project" value="TreeGrafter"/>
</dbReference>
<name>A0A5J5EXK7_9PEZI</name>
<comment type="similarity">
    <text evidence="1">Belongs to the prefoldin subunit beta family.</text>
</comment>
<dbReference type="Gene3D" id="1.10.287.370">
    <property type="match status" value="1"/>
</dbReference>
<keyword evidence="3" id="KW-0175">Coiled coil</keyword>
<dbReference type="GO" id="GO:0006457">
    <property type="term" value="P:protein folding"/>
    <property type="evidence" value="ECO:0007669"/>
    <property type="project" value="InterPro"/>
</dbReference>
<dbReference type="GO" id="GO:0005737">
    <property type="term" value="C:cytoplasm"/>
    <property type="evidence" value="ECO:0007669"/>
    <property type="project" value="TreeGrafter"/>
</dbReference>